<dbReference type="Proteomes" id="UP000032180">
    <property type="component" value="Chromosome 1"/>
</dbReference>
<feature type="compositionally biased region" description="Polar residues" evidence="1">
    <location>
        <begin position="267"/>
        <end position="282"/>
    </location>
</feature>
<protein>
    <submittedName>
        <fullName evidence="2">Uncharacterized protein</fullName>
    </submittedName>
</protein>
<name>A0A0D9V0Y6_9ORYZ</name>
<keyword evidence="3" id="KW-1185">Reference proteome</keyword>
<reference evidence="3" key="2">
    <citation type="submission" date="2013-12" db="EMBL/GenBank/DDBJ databases">
        <authorList>
            <person name="Yu Y."/>
            <person name="Lee S."/>
            <person name="de Baynast K."/>
            <person name="Wissotski M."/>
            <person name="Liu L."/>
            <person name="Talag J."/>
            <person name="Goicoechea J."/>
            <person name="Angelova A."/>
            <person name="Jetty R."/>
            <person name="Kudrna D."/>
            <person name="Golser W."/>
            <person name="Rivera L."/>
            <person name="Zhang J."/>
            <person name="Wing R."/>
        </authorList>
    </citation>
    <scope>NUCLEOTIDE SEQUENCE</scope>
</reference>
<evidence type="ECO:0000313" key="3">
    <source>
        <dbReference type="Proteomes" id="UP000032180"/>
    </source>
</evidence>
<sequence length="320" mass="36284">MLGHHGEKTQSHQHQQHILPRLLYIIPSGDRNWKELPFNPKACVPNTILGALMKHNYPQIVRDRSLKHPSNVPATKWRHWCMKGPQDDTCANKVKNDFMDNYRDGMQAAYGPDVIWVRAPLDAQTVQLIAQTCSCPQMPIRLTLRQFDQAKQRLNCVKRLLISSVSDKTIANQYKMLFLIYDERICKHTSTSDQFGCIISYTFISNYSAGQKNCTENRSRSVFTQTDAGNSGNCSQQDACLSNNEEGGMENNFGNVVLQSTDRSTFGYSNQQAAPTTNQGNNKRQRGDDSYEDSEDDYADVGNYEAANDTIDPFFSLFEI</sequence>
<reference evidence="2" key="3">
    <citation type="submission" date="2015-04" db="UniProtKB">
        <authorList>
            <consortium name="EnsemblPlants"/>
        </authorList>
    </citation>
    <scope>IDENTIFICATION</scope>
</reference>
<dbReference type="PANTHER" id="PTHR33157">
    <property type="entry name" value="AUTONOMOUS TRANSPOSABLE ELEMENT EN-1 MOSAIC PROTEIN-RELATED"/>
    <property type="match status" value="1"/>
</dbReference>
<dbReference type="Gramene" id="LPERR01G13820.1">
    <property type="protein sequence ID" value="LPERR01G13820.1"/>
    <property type="gene ID" value="LPERR01G13820"/>
</dbReference>
<feature type="region of interest" description="Disordered" evidence="1">
    <location>
        <begin position="267"/>
        <end position="297"/>
    </location>
</feature>
<reference evidence="2 3" key="1">
    <citation type="submission" date="2012-08" db="EMBL/GenBank/DDBJ databases">
        <title>Oryza genome evolution.</title>
        <authorList>
            <person name="Wing R.A."/>
        </authorList>
    </citation>
    <scope>NUCLEOTIDE SEQUENCE</scope>
</reference>
<dbReference type="InterPro" id="IPR039266">
    <property type="entry name" value="EN-1/SPM"/>
</dbReference>
<dbReference type="AlphaFoldDB" id="A0A0D9V0Y6"/>
<organism evidence="2 3">
    <name type="scientific">Leersia perrieri</name>
    <dbReference type="NCBI Taxonomy" id="77586"/>
    <lineage>
        <taxon>Eukaryota</taxon>
        <taxon>Viridiplantae</taxon>
        <taxon>Streptophyta</taxon>
        <taxon>Embryophyta</taxon>
        <taxon>Tracheophyta</taxon>
        <taxon>Spermatophyta</taxon>
        <taxon>Magnoliopsida</taxon>
        <taxon>Liliopsida</taxon>
        <taxon>Poales</taxon>
        <taxon>Poaceae</taxon>
        <taxon>BOP clade</taxon>
        <taxon>Oryzoideae</taxon>
        <taxon>Oryzeae</taxon>
        <taxon>Oryzinae</taxon>
        <taxon>Leersia</taxon>
    </lineage>
</organism>
<proteinExistence type="predicted"/>
<evidence type="ECO:0000313" key="2">
    <source>
        <dbReference type="EnsemblPlants" id="LPERR01G13820.1"/>
    </source>
</evidence>
<dbReference type="HOGENOM" id="CLU_944472_0_0_1"/>
<evidence type="ECO:0000256" key="1">
    <source>
        <dbReference type="SAM" id="MobiDB-lite"/>
    </source>
</evidence>
<dbReference type="EnsemblPlants" id="LPERR01G13820.1">
    <property type="protein sequence ID" value="LPERR01G13820.1"/>
    <property type="gene ID" value="LPERR01G13820"/>
</dbReference>
<dbReference type="GO" id="GO:0032196">
    <property type="term" value="P:transposition"/>
    <property type="evidence" value="ECO:0007669"/>
    <property type="project" value="InterPro"/>
</dbReference>
<accession>A0A0D9V0Y6</accession>